<name>A0A0A8ZN34_ARUDO</name>
<accession>A0A0A8ZN34</accession>
<sequence>MVMSQSVPQGRFHLSSPF</sequence>
<reference evidence="1" key="2">
    <citation type="journal article" date="2015" name="Data Brief">
        <title>Shoot transcriptome of the giant reed, Arundo donax.</title>
        <authorList>
            <person name="Barrero R.A."/>
            <person name="Guerrero F.D."/>
            <person name="Moolhuijzen P."/>
            <person name="Goolsby J.A."/>
            <person name="Tidwell J."/>
            <person name="Bellgard S.E."/>
            <person name="Bellgard M.I."/>
        </authorList>
    </citation>
    <scope>NUCLEOTIDE SEQUENCE</scope>
    <source>
        <tissue evidence="1">Shoot tissue taken approximately 20 cm above the soil surface</tissue>
    </source>
</reference>
<reference evidence="1" key="1">
    <citation type="submission" date="2014-09" db="EMBL/GenBank/DDBJ databases">
        <authorList>
            <person name="Magalhaes I.L.F."/>
            <person name="Oliveira U."/>
            <person name="Santos F.R."/>
            <person name="Vidigal T.H.D.A."/>
            <person name="Brescovit A.D."/>
            <person name="Santos A.J."/>
        </authorList>
    </citation>
    <scope>NUCLEOTIDE SEQUENCE</scope>
    <source>
        <tissue evidence="1">Shoot tissue taken approximately 20 cm above the soil surface</tissue>
    </source>
</reference>
<proteinExistence type="predicted"/>
<protein>
    <submittedName>
        <fullName evidence="1">Uncharacterized protein</fullName>
    </submittedName>
</protein>
<organism evidence="1">
    <name type="scientific">Arundo donax</name>
    <name type="common">Giant reed</name>
    <name type="synonym">Donax arundinaceus</name>
    <dbReference type="NCBI Taxonomy" id="35708"/>
    <lineage>
        <taxon>Eukaryota</taxon>
        <taxon>Viridiplantae</taxon>
        <taxon>Streptophyta</taxon>
        <taxon>Embryophyta</taxon>
        <taxon>Tracheophyta</taxon>
        <taxon>Spermatophyta</taxon>
        <taxon>Magnoliopsida</taxon>
        <taxon>Liliopsida</taxon>
        <taxon>Poales</taxon>
        <taxon>Poaceae</taxon>
        <taxon>PACMAD clade</taxon>
        <taxon>Arundinoideae</taxon>
        <taxon>Arundineae</taxon>
        <taxon>Arundo</taxon>
    </lineage>
</organism>
<dbReference type="EMBL" id="GBRH01257684">
    <property type="protein sequence ID" value="JAD40211.1"/>
    <property type="molecule type" value="Transcribed_RNA"/>
</dbReference>
<evidence type="ECO:0000313" key="1">
    <source>
        <dbReference type="EMBL" id="JAD40211.1"/>
    </source>
</evidence>
<dbReference type="AlphaFoldDB" id="A0A0A8ZN34"/>